<feature type="compositionally biased region" description="Low complexity" evidence="1">
    <location>
        <begin position="1"/>
        <end position="15"/>
    </location>
</feature>
<feature type="compositionally biased region" description="Basic and acidic residues" evidence="1">
    <location>
        <begin position="98"/>
        <end position="108"/>
    </location>
</feature>
<feature type="compositionally biased region" description="Acidic residues" evidence="1">
    <location>
        <begin position="109"/>
        <end position="118"/>
    </location>
</feature>
<dbReference type="AlphaFoldDB" id="F4QAZ8"/>
<keyword evidence="3" id="KW-1185">Reference proteome</keyword>
<feature type="region of interest" description="Disordered" evidence="1">
    <location>
        <begin position="98"/>
        <end position="118"/>
    </location>
</feature>
<gene>
    <name evidence="2" type="ORF">DFA_10643</name>
</gene>
<proteinExistence type="predicted"/>
<feature type="region of interest" description="Disordered" evidence="1">
    <location>
        <begin position="41"/>
        <end position="75"/>
    </location>
</feature>
<feature type="region of interest" description="Disordered" evidence="1">
    <location>
        <begin position="1"/>
        <end position="28"/>
    </location>
</feature>
<dbReference type="KEGG" id="dfa:DFA_10643"/>
<evidence type="ECO:0000313" key="2">
    <source>
        <dbReference type="EMBL" id="EGG14770.1"/>
    </source>
</evidence>
<dbReference type="Proteomes" id="UP000007797">
    <property type="component" value="Unassembled WGS sequence"/>
</dbReference>
<feature type="compositionally biased region" description="Acidic residues" evidence="1">
    <location>
        <begin position="63"/>
        <end position="75"/>
    </location>
</feature>
<name>F4QAZ8_CACFS</name>
<evidence type="ECO:0000313" key="3">
    <source>
        <dbReference type="Proteomes" id="UP000007797"/>
    </source>
</evidence>
<organism evidence="2 3">
    <name type="scientific">Cavenderia fasciculata</name>
    <name type="common">Slime mold</name>
    <name type="synonym">Dictyostelium fasciculatum</name>
    <dbReference type="NCBI Taxonomy" id="261658"/>
    <lineage>
        <taxon>Eukaryota</taxon>
        <taxon>Amoebozoa</taxon>
        <taxon>Evosea</taxon>
        <taxon>Eumycetozoa</taxon>
        <taxon>Dictyostelia</taxon>
        <taxon>Acytosteliales</taxon>
        <taxon>Cavenderiaceae</taxon>
        <taxon>Cavenderia</taxon>
    </lineage>
</organism>
<dbReference type="GeneID" id="14866766"/>
<evidence type="ECO:0000256" key="1">
    <source>
        <dbReference type="SAM" id="MobiDB-lite"/>
    </source>
</evidence>
<protein>
    <submittedName>
        <fullName evidence="2">Uncharacterized protein</fullName>
    </submittedName>
</protein>
<sequence length="118" mass="13468">MSEESTTTITSSTTAEVEETTTDNNKQTIVESIKQAMAEKMLNGTYDAQGEEEQNYNEIHKDDDEDDEEDEDDETPVYEITATDHINASLMESFKNKFESGDLQQRDDEIIDNGEWDD</sequence>
<accession>F4QAZ8</accession>
<dbReference type="EMBL" id="GL883027">
    <property type="protein sequence ID" value="EGG14770.1"/>
    <property type="molecule type" value="Genomic_DNA"/>
</dbReference>
<reference evidence="3" key="1">
    <citation type="journal article" date="2011" name="Genome Res.">
        <title>Phylogeny-wide analysis of social amoeba genomes highlights ancient origins for complex intercellular communication.</title>
        <authorList>
            <person name="Heidel A.J."/>
            <person name="Lawal H.M."/>
            <person name="Felder M."/>
            <person name="Schilde C."/>
            <person name="Helps N.R."/>
            <person name="Tunggal B."/>
            <person name="Rivero F."/>
            <person name="John U."/>
            <person name="Schleicher M."/>
            <person name="Eichinger L."/>
            <person name="Platzer M."/>
            <person name="Noegel A.A."/>
            <person name="Schaap P."/>
            <person name="Gloeckner G."/>
        </authorList>
    </citation>
    <scope>NUCLEOTIDE SEQUENCE [LARGE SCALE GENOMIC DNA]</scope>
    <source>
        <strain evidence="3">SH3</strain>
    </source>
</reference>
<dbReference type="RefSeq" id="XP_004351286.1">
    <property type="nucleotide sequence ID" value="XM_004351234.1"/>
</dbReference>